<keyword evidence="1" id="KW-1185">Reference proteome</keyword>
<name>A0A1I7WX62_HETBA</name>
<dbReference type="WBParaSite" id="Hba_09812">
    <property type="protein sequence ID" value="Hba_09812"/>
    <property type="gene ID" value="Hba_09812"/>
</dbReference>
<reference evidence="2" key="1">
    <citation type="submission" date="2016-11" db="UniProtKB">
        <authorList>
            <consortium name="WormBaseParasite"/>
        </authorList>
    </citation>
    <scope>IDENTIFICATION</scope>
</reference>
<dbReference type="Proteomes" id="UP000095283">
    <property type="component" value="Unplaced"/>
</dbReference>
<accession>A0A1I7WX62</accession>
<protein>
    <submittedName>
        <fullName evidence="2">Uncharacterized protein</fullName>
    </submittedName>
</protein>
<evidence type="ECO:0000313" key="1">
    <source>
        <dbReference type="Proteomes" id="UP000095283"/>
    </source>
</evidence>
<evidence type="ECO:0000313" key="2">
    <source>
        <dbReference type="WBParaSite" id="Hba_09812"/>
    </source>
</evidence>
<proteinExistence type="predicted"/>
<sequence>MVVVWSPCFFFYSELLIEAVKNGLSFA</sequence>
<organism evidence="1 2">
    <name type="scientific">Heterorhabditis bacteriophora</name>
    <name type="common">Entomopathogenic nematode worm</name>
    <dbReference type="NCBI Taxonomy" id="37862"/>
    <lineage>
        <taxon>Eukaryota</taxon>
        <taxon>Metazoa</taxon>
        <taxon>Ecdysozoa</taxon>
        <taxon>Nematoda</taxon>
        <taxon>Chromadorea</taxon>
        <taxon>Rhabditida</taxon>
        <taxon>Rhabditina</taxon>
        <taxon>Rhabditomorpha</taxon>
        <taxon>Strongyloidea</taxon>
        <taxon>Heterorhabditidae</taxon>
        <taxon>Heterorhabditis</taxon>
    </lineage>
</organism>
<dbReference type="AlphaFoldDB" id="A0A1I7WX62"/>